<dbReference type="Proteomes" id="UP001627154">
    <property type="component" value="Unassembled WGS sequence"/>
</dbReference>
<feature type="transmembrane region" description="Helical" evidence="1">
    <location>
        <begin position="177"/>
        <end position="194"/>
    </location>
</feature>
<keyword evidence="1" id="KW-0472">Membrane</keyword>
<dbReference type="AlphaFoldDB" id="A0ABD2XHB4"/>
<dbReference type="PANTHER" id="PTHR39074">
    <property type="entry name" value="AGAP007547-PA"/>
    <property type="match status" value="1"/>
</dbReference>
<gene>
    <name evidence="2" type="ORF">TKK_003229</name>
</gene>
<dbReference type="PANTHER" id="PTHR39074:SF1">
    <property type="entry name" value="AGAP007547-PA"/>
    <property type="match status" value="1"/>
</dbReference>
<sequence>MIKKIFNGLLLGCTSNIFGLLAPLLIPPIHIGLIYYFWRDFSREVDRIYCTCSCWDTVFKGSYESGVASYKHMYFNATPQTLKIWVAVVLGVVISYETFKHLALLGFQRQIRWSMLILFISAVFSHYYSWWVYINYWNDDFYSQWYHQFFFSITELISTFFVIHLTNTKNSVTRRKALIIVSIAVLHILAGGWDQFYTNVLKGQGFAHQIVRDLGFMIPDILHVIIPIYLLEPTKRYSLPGAELRDTNLAKDLMYMFGIVFFGLVICSTL</sequence>
<feature type="transmembrane region" description="Helical" evidence="1">
    <location>
        <begin position="145"/>
        <end position="165"/>
    </location>
</feature>
<feature type="transmembrane region" description="Helical" evidence="1">
    <location>
        <begin position="82"/>
        <end position="99"/>
    </location>
</feature>
<organism evidence="2 3">
    <name type="scientific">Trichogramma kaykai</name>
    <dbReference type="NCBI Taxonomy" id="54128"/>
    <lineage>
        <taxon>Eukaryota</taxon>
        <taxon>Metazoa</taxon>
        <taxon>Ecdysozoa</taxon>
        <taxon>Arthropoda</taxon>
        <taxon>Hexapoda</taxon>
        <taxon>Insecta</taxon>
        <taxon>Pterygota</taxon>
        <taxon>Neoptera</taxon>
        <taxon>Endopterygota</taxon>
        <taxon>Hymenoptera</taxon>
        <taxon>Apocrita</taxon>
        <taxon>Proctotrupomorpha</taxon>
        <taxon>Chalcidoidea</taxon>
        <taxon>Trichogrammatidae</taxon>
        <taxon>Trichogramma</taxon>
    </lineage>
</organism>
<evidence type="ECO:0000313" key="2">
    <source>
        <dbReference type="EMBL" id="KAL3404262.1"/>
    </source>
</evidence>
<comment type="caution">
    <text evidence="2">The sequence shown here is derived from an EMBL/GenBank/DDBJ whole genome shotgun (WGS) entry which is preliminary data.</text>
</comment>
<protein>
    <submittedName>
        <fullName evidence="2">Uncharacterized protein</fullName>
    </submittedName>
</protein>
<keyword evidence="1" id="KW-1133">Transmembrane helix</keyword>
<reference evidence="2 3" key="1">
    <citation type="journal article" date="2024" name="bioRxiv">
        <title>A reference genome for Trichogramma kaykai: A tiny desert-dwelling parasitoid wasp with competing sex-ratio distorters.</title>
        <authorList>
            <person name="Culotta J."/>
            <person name="Lindsey A.R."/>
        </authorList>
    </citation>
    <scope>NUCLEOTIDE SEQUENCE [LARGE SCALE GENOMIC DNA]</scope>
    <source>
        <strain evidence="2 3">KSX58</strain>
    </source>
</reference>
<name>A0ABD2XHB4_9HYME</name>
<accession>A0ABD2XHB4</accession>
<keyword evidence="1" id="KW-0812">Transmembrane</keyword>
<evidence type="ECO:0000256" key="1">
    <source>
        <dbReference type="SAM" id="Phobius"/>
    </source>
</evidence>
<keyword evidence="3" id="KW-1185">Reference proteome</keyword>
<evidence type="ECO:0000313" key="3">
    <source>
        <dbReference type="Proteomes" id="UP001627154"/>
    </source>
</evidence>
<feature type="transmembrane region" description="Helical" evidence="1">
    <location>
        <begin position="111"/>
        <end position="133"/>
    </location>
</feature>
<dbReference type="EMBL" id="JBJJXI010000026">
    <property type="protein sequence ID" value="KAL3404262.1"/>
    <property type="molecule type" value="Genomic_DNA"/>
</dbReference>
<feature type="transmembrane region" description="Helical" evidence="1">
    <location>
        <begin position="9"/>
        <end position="38"/>
    </location>
</feature>
<feature type="transmembrane region" description="Helical" evidence="1">
    <location>
        <begin position="252"/>
        <end position="269"/>
    </location>
</feature>
<proteinExistence type="predicted"/>